<dbReference type="SMR" id="A0A3B6KEU8"/>
<dbReference type="Pfam" id="PF11265">
    <property type="entry name" value="Med25_VWA"/>
    <property type="match status" value="1"/>
</dbReference>
<dbReference type="InterPro" id="IPR021419">
    <property type="entry name" value="Mediator_Med25_VWA"/>
</dbReference>
<keyword evidence="3" id="KW-0175">Coiled coil</keyword>
<evidence type="ECO:0000256" key="1">
    <source>
        <dbReference type="ARBA" id="ARBA00009102"/>
    </source>
</evidence>
<dbReference type="Gramene" id="TraesNOR5A03G02679140.1">
    <property type="protein sequence ID" value="TraesNOR5A03G02679140.1"/>
    <property type="gene ID" value="TraesNOR5A03G02679140"/>
</dbReference>
<feature type="region of interest" description="Disordered" evidence="4">
    <location>
        <begin position="795"/>
        <end position="817"/>
    </location>
</feature>
<evidence type="ECO:0000256" key="2">
    <source>
        <dbReference type="ARBA" id="ARBA00019694"/>
    </source>
</evidence>
<protein>
    <recommendedName>
        <fullName evidence="2">Mediator of RNA polymerase II transcription subunit 25</fullName>
    </recommendedName>
</protein>
<dbReference type="EnsemblPlants" id="TraesCS5A02G179400.2">
    <property type="protein sequence ID" value="TraesCS5A02G179400.2"/>
    <property type="gene ID" value="TraesCS5A02G179400"/>
</dbReference>
<reference evidence="6" key="1">
    <citation type="submission" date="2018-08" db="EMBL/GenBank/DDBJ databases">
        <authorList>
            <person name="Rossello M."/>
        </authorList>
    </citation>
    <scope>NUCLEOTIDE SEQUENCE [LARGE SCALE GENOMIC DNA]</scope>
    <source>
        <strain evidence="6">cv. Chinese Spring</strain>
    </source>
</reference>
<dbReference type="RefSeq" id="XP_044380997.1">
    <property type="nucleotide sequence ID" value="XM_044525062.1"/>
</dbReference>
<organism evidence="6">
    <name type="scientific">Triticum aestivum</name>
    <name type="common">Wheat</name>
    <dbReference type="NCBI Taxonomy" id="4565"/>
    <lineage>
        <taxon>Eukaryota</taxon>
        <taxon>Viridiplantae</taxon>
        <taxon>Streptophyta</taxon>
        <taxon>Embryophyta</taxon>
        <taxon>Tracheophyta</taxon>
        <taxon>Spermatophyta</taxon>
        <taxon>Magnoliopsida</taxon>
        <taxon>Liliopsida</taxon>
        <taxon>Poales</taxon>
        <taxon>Poaceae</taxon>
        <taxon>BOP clade</taxon>
        <taxon>Pooideae</taxon>
        <taxon>Triticodae</taxon>
        <taxon>Triticeae</taxon>
        <taxon>Triticinae</taxon>
        <taxon>Triticum</taxon>
    </lineage>
</organism>
<name>A0A3B6KEU8_WHEAT</name>
<keyword evidence="7" id="KW-1185">Reference proteome</keyword>
<feature type="domain" description="Mediator of RNA polymerase II transcription subunit 25 von Willebrand factor type A" evidence="5">
    <location>
        <begin position="8"/>
        <end position="231"/>
    </location>
</feature>
<evidence type="ECO:0000256" key="4">
    <source>
        <dbReference type="SAM" id="MobiDB-lite"/>
    </source>
</evidence>
<evidence type="ECO:0000256" key="3">
    <source>
        <dbReference type="SAM" id="Coils"/>
    </source>
</evidence>
<dbReference type="KEGG" id="taes:123103466"/>
<dbReference type="GO" id="GO:0005667">
    <property type="term" value="C:transcription regulator complex"/>
    <property type="evidence" value="ECO:0000318"/>
    <property type="project" value="GO_Central"/>
</dbReference>
<accession>A0A3B6KEU8</accession>
<evidence type="ECO:0000259" key="5">
    <source>
        <dbReference type="Pfam" id="PF11265"/>
    </source>
</evidence>
<dbReference type="Gramene" id="TraesCS5A02G179400.2">
    <property type="protein sequence ID" value="TraesCS5A02G179400.2"/>
    <property type="gene ID" value="TraesCS5A02G179400"/>
</dbReference>
<feature type="compositionally biased region" description="Low complexity" evidence="4">
    <location>
        <begin position="795"/>
        <end position="815"/>
    </location>
</feature>
<sequence length="840" mass="91061">MVEGMASERQLVVVVEGTAALGPYWPAIAAEYVEKIVRSFCSTELSGQKLAGVPPELALVVFHTHGPYSAFIVQRSGWTKDMDAFLSWLSGISFSGGGFSEAAICEGLAEALMILQGSPGSSQNHQNRELQKHCLLVAASNPYPLPTPVYRPSVQSSDHKKSNEATKESCLADAEAVAVSFAQSSVSLSVVSPKQLPTLKAIYNAGKRNPQASDPSVDHAKNPHFLVLLSESFMEARTALSHPLPGNLVPNHTITKMDTAPAATVPGPPSNATPSVNGTMMGRQPTANVKVEPTTIPPMVSAPAFSHMTPISNVASQGVSAMQTSSPSIISQETNVANEILQEHKPLVNPIQQQVRPGGPANVSILNNLSQHRHSLTAATSMGPNMGATPIQVHMSNMISSGMTSTPAVISSISGTVQPIGAQQLVQNTALGSFGSNTSTVSGNSNIAVSSSLANIQSNMAMGQSVPSMAQGGLMAGPQSGQGGIGTNQNMINNLGTTAISSMPTMMPTPGMVQQTGVNALSANNSSAMNMPLAQHPNGQQPSKYVKIWEGTLSGQRQGQPVFICKLEGYRSGTASDTLASDWPETMQIVRLIAQEHMNNKQYVGKADFLVFRTLNQHGFLGQLQEKKLCAVIQLPSQTLLLSVSDKAGRLIGMLFPGDMVVFKPQVSTQQPQMQPQQQQQQLQQQQQQIQQQQQQLQQLQQQQLQQHQMQMQPQGQQLQQQQQMQQMQQQQQQMQQMQHQQQQQQQQIQQQQQMQQQQQQIQQQQQMQQQQQQQQQQQMQQMQQQQQQQPQQLQQQPQMVGTGMGQQQFMQGHGRAVQMMQGKIAPQGPGNMSGGGYLS</sequence>
<proteinExistence type="inferred from homology"/>
<dbReference type="Proteomes" id="UP000019116">
    <property type="component" value="Chromosome 5A"/>
</dbReference>
<dbReference type="STRING" id="4565.A0A3B6KEU8"/>
<dbReference type="GO" id="GO:0016592">
    <property type="term" value="C:mediator complex"/>
    <property type="evidence" value="ECO:0000318"/>
    <property type="project" value="GO_Central"/>
</dbReference>
<evidence type="ECO:0000313" key="7">
    <source>
        <dbReference type="Proteomes" id="UP000019116"/>
    </source>
</evidence>
<dbReference type="Gramene" id="TraesCS5A03G0475900.2">
    <property type="protein sequence ID" value="TraesCS5A03G0475900.2.CDS"/>
    <property type="gene ID" value="TraesCS5A03G0475900"/>
</dbReference>
<reference evidence="6" key="2">
    <citation type="submission" date="2018-10" db="UniProtKB">
        <authorList>
            <consortium name="EnsemblPlants"/>
        </authorList>
    </citation>
    <scope>IDENTIFICATION</scope>
</reference>
<gene>
    <name evidence="6" type="primary">LOC123103466</name>
</gene>
<evidence type="ECO:0000313" key="6">
    <source>
        <dbReference type="EnsemblPlants" id="TraesCS5A02G179400.2"/>
    </source>
</evidence>
<dbReference type="GeneID" id="123103466"/>
<dbReference type="PANTHER" id="PTHR12433">
    <property type="entry name" value="MEDIATOR OF RNA POLYMERASE II TRANSCRIPTION SUBUNIT 25"/>
    <property type="match status" value="1"/>
</dbReference>
<dbReference type="AlphaFoldDB" id="A0A3B6KEU8"/>
<feature type="coiled-coil region" evidence="3">
    <location>
        <begin position="676"/>
        <end position="790"/>
    </location>
</feature>
<dbReference type="GO" id="GO:0045944">
    <property type="term" value="P:positive regulation of transcription by RNA polymerase II"/>
    <property type="evidence" value="ECO:0000318"/>
    <property type="project" value="GO_Central"/>
</dbReference>
<dbReference type="PANTHER" id="PTHR12433:SF11">
    <property type="entry name" value="MEDIATOR OF RNA POLYMERASE II TRANSCRIPTION SUBUNIT 25"/>
    <property type="match status" value="1"/>
</dbReference>
<comment type="similarity">
    <text evidence="1">Belongs to the Mediator complex subunit 25 family.</text>
</comment>